<accession>A0ABY4YXD8</accession>
<dbReference type="InterPro" id="IPR051782">
    <property type="entry name" value="ABC_Transporter_VariousFunc"/>
</dbReference>
<dbReference type="PANTHER" id="PTHR42939:SF1">
    <property type="entry name" value="ABC TRANSPORTER ATP-BINDING PROTEIN ALBC-RELATED"/>
    <property type="match status" value="1"/>
</dbReference>
<evidence type="ECO:0000259" key="4">
    <source>
        <dbReference type="PROSITE" id="PS50893"/>
    </source>
</evidence>
<dbReference type="PANTHER" id="PTHR42939">
    <property type="entry name" value="ABC TRANSPORTER ATP-BINDING PROTEIN ALBC-RELATED"/>
    <property type="match status" value="1"/>
</dbReference>
<dbReference type="Proteomes" id="UP001056455">
    <property type="component" value="Chromosome"/>
</dbReference>
<sequence length="211" mass="23083">MNIIELHEVSLEIRKRPLLTDVNLTVPTGEAVALVGANGSGKSLLLRLMCLLAKPTSGRVIVAKSHLASGREMPLGFGVVIDGPAAMEHRSGIDNLRYLARIRGLISDEDISRWMHEFGLDPLSRQPVRQYSQGMKQRLALAQAMMEGQDVLLLDEPFNALDRDGVSQVKTLLQQRVSDGSTLVFTSHLQGDVSELADRAYLVEGGTVSRI</sequence>
<keyword evidence="3 5" id="KW-0067">ATP-binding</keyword>
<protein>
    <submittedName>
        <fullName evidence="5">ABC transporter ATP-binding protein</fullName>
    </submittedName>
</protein>
<evidence type="ECO:0000313" key="5">
    <source>
        <dbReference type="EMBL" id="USQ80772.1"/>
    </source>
</evidence>
<evidence type="ECO:0000256" key="1">
    <source>
        <dbReference type="ARBA" id="ARBA00022448"/>
    </source>
</evidence>
<dbReference type="InterPro" id="IPR027417">
    <property type="entry name" value="P-loop_NTPase"/>
</dbReference>
<keyword evidence="6" id="KW-1185">Reference proteome</keyword>
<dbReference type="EMBL" id="CP099489">
    <property type="protein sequence ID" value="USQ80772.1"/>
    <property type="molecule type" value="Genomic_DNA"/>
</dbReference>
<dbReference type="Gene3D" id="3.40.50.300">
    <property type="entry name" value="P-loop containing nucleotide triphosphate hydrolases"/>
    <property type="match status" value="1"/>
</dbReference>
<evidence type="ECO:0000256" key="2">
    <source>
        <dbReference type="ARBA" id="ARBA00022741"/>
    </source>
</evidence>
<keyword evidence="2" id="KW-0547">Nucleotide-binding</keyword>
<dbReference type="InterPro" id="IPR017871">
    <property type="entry name" value="ABC_transporter-like_CS"/>
</dbReference>
<evidence type="ECO:0000313" key="6">
    <source>
        <dbReference type="Proteomes" id="UP001056455"/>
    </source>
</evidence>
<dbReference type="GO" id="GO:0005524">
    <property type="term" value="F:ATP binding"/>
    <property type="evidence" value="ECO:0007669"/>
    <property type="project" value="UniProtKB-KW"/>
</dbReference>
<evidence type="ECO:0000256" key="3">
    <source>
        <dbReference type="ARBA" id="ARBA00022840"/>
    </source>
</evidence>
<proteinExistence type="predicted"/>
<reference evidence="5" key="1">
    <citation type="submission" date="2022-06" db="EMBL/GenBank/DDBJ databases">
        <title>Ornithinimicrobium HY1793.</title>
        <authorList>
            <person name="Huang Y."/>
        </authorList>
    </citation>
    <scope>NUCLEOTIDE SEQUENCE</scope>
    <source>
        <strain evidence="5">HY1793</strain>
    </source>
</reference>
<dbReference type="InterPro" id="IPR003593">
    <property type="entry name" value="AAA+_ATPase"/>
</dbReference>
<dbReference type="PROSITE" id="PS00211">
    <property type="entry name" value="ABC_TRANSPORTER_1"/>
    <property type="match status" value="1"/>
</dbReference>
<feature type="domain" description="ABC transporter" evidence="4">
    <location>
        <begin position="4"/>
        <end position="211"/>
    </location>
</feature>
<organism evidence="5 6">
    <name type="scientific">Ornithinimicrobium faecis</name>
    <dbReference type="NCBI Taxonomy" id="2934158"/>
    <lineage>
        <taxon>Bacteria</taxon>
        <taxon>Bacillati</taxon>
        <taxon>Actinomycetota</taxon>
        <taxon>Actinomycetes</taxon>
        <taxon>Micrococcales</taxon>
        <taxon>Ornithinimicrobiaceae</taxon>
        <taxon>Ornithinimicrobium</taxon>
    </lineage>
</organism>
<dbReference type="SUPFAM" id="SSF52540">
    <property type="entry name" value="P-loop containing nucleoside triphosphate hydrolases"/>
    <property type="match status" value="1"/>
</dbReference>
<dbReference type="Pfam" id="PF00005">
    <property type="entry name" value="ABC_tran"/>
    <property type="match status" value="1"/>
</dbReference>
<keyword evidence="1" id="KW-0813">Transport</keyword>
<name>A0ABY4YXD8_9MICO</name>
<dbReference type="SMART" id="SM00382">
    <property type="entry name" value="AAA"/>
    <property type="match status" value="1"/>
</dbReference>
<gene>
    <name evidence="5" type="ORF">NF556_03695</name>
</gene>
<dbReference type="InterPro" id="IPR003439">
    <property type="entry name" value="ABC_transporter-like_ATP-bd"/>
</dbReference>
<dbReference type="RefSeq" id="WP_252594160.1">
    <property type="nucleotide sequence ID" value="NZ_CP099489.1"/>
</dbReference>
<dbReference type="PROSITE" id="PS50893">
    <property type="entry name" value="ABC_TRANSPORTER_2"/>
    <property type="match status" value="1"/>
</dbReference>